<name>A0A6N3AM35_9FIRM</name>
<proteinExistence type="predicted"/>
<dbReference type="GeneID" id="64195535"/>
<reference evidence="1" key="1">
    <citation type="submission" date="2019-11" db="EMBL/GenBank/DDBJ databases">
        <authorList>
            <person name="Feng L."/>
        </authorList>
    </citation>
    <scope>NUCLEOTIDE SEQUENCE</scope>
    <source>
        <strain evidence="1">CramosumLFYP8</strain>
    </source>
</reference>
<evidence type="ECO:0000313" key="1">
    <source>
        <dbReference type="EMBL" id="VYT93579.1"/>
    </source>
</evidence>
<dbReference type="RefSeq" id="WP_008791536.1">
    <property type="nucleotide sequence ID" value="NZ_CACRTL010000027.1"/>
</dbReference>
<dbReference type="EMBL" id="CACRTL010000027">
    <property type="protein sequence ID" value="VYT93579.1"/>
    <property type="molecule type" value="Genomic_DNA"/>
</dbReference>
<dbReference type="AlphaFoldDB" id="A0A6N3AM35"/>
<gene>
    <name evidence="1" type="ORF">CRLFYP8_02498</name>
</gene>
<accession>A0A6N3AM35</accession>
<sequence>MACMVIYGDFSNIADTYLSLVNWLQKMLSIRFQDPIALSVVEVIVIDYQTEIVSIPYIDINPYTPNLEESAYFAWADEFDF</sequence>
<organism evidence="1">
    <name type="scientific">Thomasclavelia ramosa</name>
    <dbReference type="NCBI Taxonomy" id="1547"/>
    <lineage>
        <taxon>Bacteria</taxon>
        <taxon>Bacillati</taxon>
        <taxon>Bacillota</taxon>
        <taxon>Erysipelotrichia</taxon>
        <taxon>Erysipelotrichales</taxon>
        <taxon>Coprobacillaceae</taxon>
        <taxon>Thomasclavelia</taxon>
    </lineage>
</organism>
<protein>
    <submittedName>
        <fullName evidence="1">Uncharacterized protein</fullName>
    </submittedName>
</protein>